<comment type="catalytic activity">
    <reaction evidence="13">
        <text>pyruvate + ATP = phosphoenolpyruvate + ADP + H(+)</text>
        <dbReference type="Rhea" id="RHEA:18157"/>
        <dbReference type="ChEBI" id="CHEBI:15361"/>
        <dbReference type="ChEBI" id="CHEBI:15378"/>
        <dbReference type="ChEBI" id="CHEBI:30616"/>
        <dbReference type="ChEBI" id="CHEBI:58702"/>
        <dbReference type="ChEBI" id="CHEBI:456216"/>
        <dbReference type="EC" id="2.7.1.40"/>
    </reaction>
</comment>
<keyword evidence="10 13" id="KW-0324">Glycolysis</keyword>
<name>A0A520N348_9GAMM</name>
<dbReference type="GO" id="GO:0004743">
    <property type="term" value="F:pyruvate kinase activity"/>
    <property type="evidence" value="ECO:0007669"/>
    <property type="project" value="UniProtKB-UniRule"/>
</dbReference>
<dbReference type="InterPro" id="IPR015806">
    <property type="entry name" value="Pyrv_Knase_insert_dom_sf"/>
</dbReference>
<keyword evidence="7 13" id="KW-0418">Kinase</keyword>
<dbReference type="PANTHER" id="PTHR11817">
    <property type="entry name" value="PYRUVATE KINASE"/>
    <property type="match status" value="1"/>
</dbReference>
<dbReference type="GO" id="GO:0016301">
    <property type="term" value="F:kinase activity"/>
    <property type="evidence" value="ECO:0007669"/>
    <property type="project" value="UniProtKB-KW"/>
</dbReference>
<evidence type="ECO:0000256" key="11">
    <source>
        <dbReference type="ARBA" id="ARBA00023317"/>
    </source>
</evidence>
<reference evidence="16 17" key="1">
    <citation type="submission" date="2019-02" db="EMBL/GenBank/DDBJ databases">
        <title>Prokaryotic population dynamics and viral predation in marine succession experiment using metagenomics: the confinement effect.</title>
        <authorList>
            <person name="Haro-Moreno J.M."/>
            <person name="Rodriguez-Valera F."/>
            <person name="Lopez-Perez M."/>
        </authorList>
    </citation>
    <scope>NUCLEOTIDE SEQUENCE [LARGE SCALE GENOMIC DNA]</scope>
    <source>
        <strain evidence="16">MED-G160</strain>
    </source>
</reference>
<evidence type="ECO:0000256" key="5">
    <source>
        <dbReference type="ARBA" id="ARBA00022723"/>
    </source>
</evidence>
<dbReference type="InterPro" id="IPR036918">
    <property type="entry name" value="Pyrv_Knase_C_sf"/>
</dbReference>
<evidence type="ECO:0000256" key="3">
    <source>
        <dbReference type="ARBA" id="ARBA00012142"/>
    </source>
</evidence>
<proteinExistence type="inferred from homology"/>
<evidence type="ECO:0000259" key="15">
    <source>
        <dbReference type="Pfam" id="PF02887"/>
    </source>
</evidence>
<protein>
    <recommendedName>
        <fullName evidence="3 12">Pyruvate kinase</fullName>
        <ecNumber evidence="3 12">2.7.1.40</ecNumber>
    </recommendedName>
</protein>
<dbReference type="EC" id="2.7.1.40" evidence="3 12"/>
<evidence type="ECO:0000256" key="12">
    <source>
        <dbReference type="NCBIfam" id="TIGR01064"/>
    </source>
</evidence>
<dbReference type="InterPro" id="IPR015795">
    <property type="entry name" value="Pyrv_Knase_C"/>
</dbReference>
<feature type="domain" description="Pyruvate kinase C-terminal" evidence="15">
    <location>
        <begin position="356"/>
        <end position="458"/>
    </location>
</feature>
<dbReference type="Pfam" id="PF00224">
    <property type="entry name" value="PK"/>
    <property type="match status" value="1"/>
</dbReference>
<dbReference type="InterPro" id="IPR011037">
    <property type="entry name" value="Pyrv_Knase-like_insert_dom_sf"/>
</dbReference>
<dbReference type="AlphaFoldDB" id="A0A520N348"/>
<sequence>MAFIRTKIICTVGPNSSDKATLKKLHLAGMNVVRMNMSHATHKNAKEIINIIKDINKTKNSKLSNIGILLDTQGPEIRTGDTSLPINLKVGDKVTLTVRDEVDVETSSIKVNYKGLIHSVNVGSRISVDNGLISFRVLSKESDNLICKVIHGGKVGSKRHVNLPGVRIDMPSITSKDIKDITFGIKNNVDFIAASFVRNKKDLQILEDLLLKQKSESKIIAKIENQEGLDNIDEICESAWGIMVARGDLGIETSLTDLPNIQRKIMHSCAKWGKRSIVATHLLESMIENPTPTRAEVTDVANAVYEGADAIMLSGETSIGKYPVECVKFLKSISKRTEKFKTLEYEKELITNSDWESIAVAARDLSESINADGIIAVTRTGSTAGYISNAKPKDIPIYTFTNNINTFNQLSLVGSAIPFYLKRLNNHKKTLEHVRDVLKPLHKKKKLKFVMVSGIFSEKHSEAIQIINF</sequence>
<evidence type="ECO:0000256" key="9">
    <source>
        <dbReference type="ARBA" id="ARBA00022842"/>
    </source>
</evidence>
<keyword evidence="5" id="KW-0479">Metal-binding</keyword>
<evidence type="ECO:0000256" key="8">
    <source>
        <dbReference type="ARBA" id="ARBA00022840"/>
    </source>
</evidence>
<evidence type="ECO:0000313" key="17">
    <source>
        <dbReference type="Proteomes" id="UP000318710"/>
    </source>
</evidence>
<dbReference type="InterPro" id="IPR015793">
    <property type="entry name" value="Pyrv_Knase_brl"/>
</dbReference>
<comment type="caution">
    <text evidence="16">The sequence shown here is derived from an EMBL/GenBank/DDBJ whole genome shotgun (WGS) entry which is preliminary data.</text>
</comment>
<dbReference type="Gene3D" id="3.40.1380.20">
    <property type="entry name" value="Pyruvate kinase, C-terminal domain"/>
    <property type="match status" value="1"/>
</dbReference>
<dbReference type="FunFam" id="2.40.33.10:FF:000001">
    <property type="entry name" value="Pyruvate kinase"/>
    <property type="match status" value="1"/>
</dbReference>
<keyword evidence="6" id="KW-0547">Nucleotide-binding</keyword>
<gene>
    <name evidence="16" type="primary">pyk</name>
    <name evidence="16" type="ORF">EVA93_02150</name>
</gene>
<evidence type="ECO:0000259" key="14">
    <source>
        <dbReference type="Pfam" id="PF00224"/>
    </source>
</evidence>
<feature type="domain" description="Pyruvate kinase barrel" evidence="14">
    <location>
        <begin position="5"/>
        <end position="327"/>
    </location>
</feature>
<accession>A0A520N348</accession>
<evidence type="ECO:0000256" key="7">
    <source>
        <dbReference type="ARBA" id="ARBA00022777"/>
    </source>
</evidence>
<dbReference type="GO" id="GO:0030955">
    <property type="term" value="F:potassium ion binding"/>
    <property type="evidence" value="ECO:0007669"/>
    <property type="project" value="UniProtKB-UniRule"/>
</dbReference>
<keyword evidence="8" id="KW-0067">ATP-binding</keyword>
<keyword evidence="4 13" id="KW-0808">Transferase</keyword>
<keyword evidence="9 13" id="KW-0460">Magnesium</keyword>
<evidence type="ECO:0000256" key="1">
    <source>
        <dbReference type="ARBA" id="ARBA00004997"/>
    </source>
</evidence>
<dbReference type="EMBL" id="SHBF01000008">
    <property type="protein sequence ID" value="RZO27910.1"/>
    <property type="molecule type" value="Genomic_DNA"/>
</dbReference>
<evidence type="ECO:0000256" key="4">
    <source>
        <dbReference type="ARBA" id="ARBA00022679"/>
    </source>
</evidence>
<dbReference type="GO" id="GO:0000287">
    <property type="term" value="F:magnesium ion binding"/>
    <property type="evidence" value="ECO:0007669"/>
    <property type="project" value="UniProtKB-UniRule"/>
</dbReference>
<dbReference type="GO" id="GO:0005524">
    <property type="term" value="F:ATP binding"/>
    <property type="evidence" value="ECO:0007669"/>
    <property type="project" value="UniProtKB-KW"/>
</dbReference>
<evidence type="ECO:0000313" key="16">
    <source>
        <dbReference type="EMBL" id="RZO27910.1"/>
    </source>
</evidence>
<dbReference type="Proteomes" id="UP000318710">
    <property type="component" value="Unassembled WGS sequence"/>
</dbReference>
<dbReference type="PRINTS" id="PR01050">
    <property type="entry name" value="PYRUVTKNASE"/>
</dbReference>
<organism evidence="16 17">
    <name type="scientific">SAR86 cluster bacterium</name>
    <dbReference type="NCBI Taxonomy" id="2030880"/>
    <lineage>
        <taxon>Bacteria</taxon>
        <taxon>Pseudomonadati</taxon>
        <taxon>Pseudomonadota</taxon>
        <taxon>Gammaproteobacteria</taxon>
        <taxon>SAR86 cluster</taxon>
    </lineage>
</organism>
<comment type="pathway">
    <text evidence="1 13">Carbohydrate degradation; glycolysis; pyruvate from D-glyceraldehyde 3-phosphate: step 5/5.</text>
</comment>
<dbReference type="NCBIfam" id="NF004491">
    <property type="entry name" value="PRK05826.1"/>
    <property type="match status" value="1"/>
</dbReference>
<evidence type="ECO:0000256" key="10">
    <source>
        <dbReference type="ARBA" id="ARBA00023152"/>
    </source>
</evidence>
<dbReference type="Pfam" id="PF02887">
    <property type="entry name" value="PK_C"/>
    <property type="match status" value="1"/>
</dbReference>
<dbReference type="Gene3D" id="2.40.33.10">
    <property type="entry name" value="PK beta-barrel domain-like"/>
    <property type="match status" value="1"/>
</dbReference>
<evidence type="ECO:0000256" key="6">
    <source>
        <dbReference type="ARBA" id="ARBA00022741"/>
    </source>
</evidence>
<comment type="similarity">
    <text evidence="2 13">Belongs to the pyruvate kinase family.</text>
</comment>
<dbReference type="NCBIfam" id="TIGR01064">
    <property type="entry name" value="pyruv_kin"/>
    <property type="match status" value="1"/>
</dbReference>
<dbReference type="SUPFAM" id="SSF51621">
    <property type="entry name" value="Phosphoenolpyruvate/pyruvate domain"/>
    <property type="match status" value="1"/>
</dbReference>
<dbReference type="SUPFAM" id="SSF52935">
    <property type="entry name" value="PK C-terminal domain-like"/>
    <property type="match status" value="1"/>
</dbReference>
<dbReference type="Gene3D" id="3.20.20.60">
    <property type="entry name" value="Phosphoenolpyruvate-binding domains"/>
    <property type="match status" value="1"/>
</dbReference>
<evidence type="ECO:0000256" key="13">
    <source>
        <dbReference type="RuleBase" id="RU000504"/>
    </source>
</evidence>
<keyword evidence="11 16" id="KW-0670">Pyruvate</keyword>
<dbReference type="UniPathway" id="UPA00109">
    <property type="reaction ID" value="UER00188"/>
</dbReference>
<dbReference type="InterPro" id="IPR001697">
    <property type="entry name" value="Pyr_Knase"/>
</dbReference>
<dbReference type="InterPro" id="IPR015813">
    <property type="entry name" value="Pyrv/PenolPyrv_kinase-like_dom"/>
</dbReference>
<dbReference type="SUPFAM" id="SSF50800">
    <property type="entry name" value="PK beta-barrel domain-like"/>
    <property type="match status" value="1"/>
</dbReference>
<evidence type="ECO:0000256" key="2">
    <source>
        <dbReference type="ARBA" id="ARBA00008663"/>
    </source>
</evidence>
<dbReference type="InterPro" id="IPR040442">
    <property type="entry name" value="Pyrv_kinase-like_dom_sf"/>
</dbReference>